<dbReference type="Gene3D" id="1.10.260.50">
    <property type="match status" value="1"/>
</dbReference>
<dbReference type="PIRSF" id="PIRSF005572">
    <property type="entry name" value="NifS"/>
    <property type="match status" value="1"/>
</dbReference>
<comment type="caution">
    <text evidence="4">The sequence shown here is derived from an EMBL/GenBank/DDBJ whole genome shotgun (WGS) entry which is preliminary data.</text>
</comment>
<keyword evidence="2" id="KW-0663">Pyridoxal phosphate</keyword>
<dbReference type="Pfam" id="PF00266">
    <property type="entry name" value="Aminotran_5"/>
    <property type="match status" value="1"/>
</dbReference>
<dbReference type="EMBL" id="WMEY01000002">
    <property type="protein sequence ID" value="MYL62915.1"/>
    <property type="molecule type" value="Genomic_DNA"/>
</dbReference>
<dbReference type="Gene3D" id="3.90.1150.10">
    <property type="entry name" value="Aspartate Aminotransferase, domain 1"/>
    <property type="match status" value="1"/>
</dbReference>
<dbReference type="InterPro" id="IPR015421">
    <property type="entry name" value="PyrdxlP-dep_Trfase_major"/>
</dbReference>
<evidence type="ECO:0000256" key="2">
    <source>
        <dbReference type="ARBA" id="ARBA00022898"/>
    </source>
</evidence>
<dbReference type="InterPro" id="IPR015422">
    <property type="entry name" value="PyrdxlP-dep_Trfase_small"/>
</dbReference>
<dbReference type="RefSeq" id="WP_160918664.1">
    <property type="nucleotide sequence ID" value="NZ_WMEY01000002.1"/>
</dbReference>
<evidence type="ECO:0000259" key="3">
    <source>
        <dbReference type="Pfam" id="PF00266"/>
    </source>
</evidence>
<dbReference type="Gene3D" id="3.40.640.10">
    <property type="entry name" value="Type I PLP-dependent aspartate aminotransferase-like (Major domain)"/>
    <property type="match status" value="1"/>
</dbReference>
<evidence type="ECO:0000313" key="5">
    <source>
        <dbReference type="Proteomes" id="UP000447833"/>
    </source>
</evidence>
<gene>
    <name evidence="4" type="ORF">GLW07_06025</name>
</gene>
<dbReference type="InterPro" id="IPR000192">
    <property type="entry name" value="Aminotrans_V_dom"/>
</dbReference>
<keyword evidence="4" id="KW-0808">Transferase</keyword>
<organism evidence="4 5">
    <name type="scientific">Guptibacillus hwajinpoensis</name>
    <dbReference type="NCBI Taxonomy" id="208199"/>
    <lineage>
        <taxon>Bacteria</taxon>
        <taxon>Bacillati</taxon>
        <taxon>Bacillota</taxon>
        <taxon>Bacilli</taxon>
        <taxon>Bacillales</taxon>
        <taxon>Guptibacillaceae</taxon>
        <taxon>Guptibacillus</taxon>
    </lineage>
</organism>
<dbReference type="InterPro" id="IPR015424">
    <property type="entry name" value="PyrdxlP-dep_Trfase"/>
</dbReference>
<dbReference type="NCBIfam" id="NF002806">
    <property type="entry name" value="PRK02948.1"/>
    <property type="match status" value="1"/>
</dbReference>
<dbReference type="PANTHER" id="PTHR11601">
    <property type="entry name" value="CYSTEINE DESULFURYLASE FAMILY MEMBER"/>
    <property type="match status" value="1"/>
</dbReference>
<dbReference type="PANTHER" id="PTHR11601:SF36">
    <property type="entry name" value="CYSTEINE DESULFURASE NIFS-RELATED"/>
    <property type="match status" value="1"/>
</dbReference>
<dbReference type="SUPFAM" id="SSF53383">
    <property type="entry name" value="PLP-dependent transferases"/>
    <property type="match status" value="1"/>
</dbReference>
<dbReference type="InterPro" id="IPR016454">
    <property type="entry name" value="Cysteine_dSase"/>
</dbReference>
<evidence type="ECO:0000313" key="4">
    <source>
        <dbReference type="EMBL" id="MYL62915.1"/>
    </source>
</evidence>
<dbReference type="GO" id="GO:0008483">
    <property type="term" value="F:transaminase activity"/>
    <property type="evidence" value="ECO:0007669"/>
    <property type="project" value="UniProtKB-KW"/>
</dbReference>
<dbReference type="AlphaFoldDB" id="A0A845EWJ7"/>
<proteinExistence type="predicted"/>
<dbReference type="Proteomes" id="UP000447833">
    <property type="component" value="Unassembled WGS sequence"/>
</dbReference>
<feature type="domain" description="Aminotransferase class V" evidence="3">
    <location>
        <begin position="2"/>
        <end position="357"/>
    </location>
</feature>
<sequence>MIYLDYAASTPISDIALHAYTQSAKQFFANTESAHNAGTDATHLLENARRSIASLLNGDPNGIYFTSGGTEANVLALQSIVKTFSQGHIITSSAEHSSVLNTFSQLEREGYHVTYLPYNESGQISLESLIKAIRTDTILVSITFGNSEIGTLQPIKKIGKELAKRRILFHTDAVQAFGKVDIDVNELYLTAVSVSSHKLHGPKGVGACYISPSISWKQSLPGTVHENGFRPGTVNVPGIFSFAAAAEDAINRLHAEQKKFTNFRAHLVNELSHPNIVIEGEQGLPQIIGIRIKGLEGQYVMLELNRKGIAVSTGSACSIGQHQPSKTLRAMGRTSDEARELVRISLGRDTTMQEIEKAVEGFKEILTRCSVTKI</sequence>
<comment type="cofactor">
    <cofactor evidence="1">
        <name>pyridoxal 5'-phosphate</name>
        <dbReference type="ChEBI" id="CHEBI:597326"/>
    </cofactor>
</comment>
<evidence type="ECO:0000256" key="1">
    <source>
        <dbReference type="ARBA" id="ARBA00001933"/>
    </source>
</evidence>
<reference evidence="4 5" key="1">
    <citation type="submission" date="2019-11" db="EMBL/GenBank/DDBJ databases">
        <title>Genome sequences of 17 halophilic strains isolated from different environments.</title>
        <authorList>
            <person name="Furrow R.E."/>
        </authorList>
    </citation>
    <scope>NUCLEOTIDE SEQUENCE [LARGE SCALE GENOMIC DNA]</scope>
    <source>
        <strain evidence="4 5">22506_14_FS</strain>
    </source>
</reference>
<keyword evidence="4" id="KW-0032">Aminotransferase</keyword>
<name>A0A845EWJ7_9BACL</name>
<protein>
    <submittedName>
        <fullName evidence="4">Aminotransferase class V-fold PLP-dependent enzyme</fullName>
    </submittedName>
</protein>
<accession>A0A845EWJ7</accession>